<reference evidence="2 3" key="1">
    <citation type="submission" date="2017-07" db="EMBL/GenBank/DDBJ databases">
        <title>Elstera cyanobacteriorum sp. nov., a novel bacterium isolated from cyanobacterial aggregates in a eutrophic lake.</title>
        <authorList>
            <person name="Cai H."/>
        </authorList>
    </citation>
    <scope>NUCLEOTIDE SEQUENCE [LARGE SCALE GENOMIC DNA]</scope>
    <source>
        <strain evidence="2 3">TH019</strain>
    </source>
</reference>
<dbReference type="Proteomes" id="UP000216361">
    <property type="component" value="Unassembled WGS sequence"/>
</dbReference>
<keyword evidence="1" id="KW-0472">Membrane</keyword>
<accession>A0A255XUZ7</accession>
<organism evidence="2 3">
    <name type="scientific">Elstera cyanobacteriorum</name>
    <dbReference type="NCBI Taxonomy" id="2022747"/>
    <lineage>
        <taxon>Bacteria</taxon>
        <taxon>Pseudomonadati</taxon>
        <taxon>Pseudomonadota</taxon>
        <taxon>Alphaproteobacteria</taxon>
        <taxon>Rhodospirillales</taxon>
        <taxon>Rhodospirillaceae</taxon>
        <taxon>Elstera</taxon>
    </lineage>
</organism>
<dbReference type="EMBL" id="NOXS01000029">
    <property type="protein sequence ID" value="OYQ20245.1"/>
    <property type="molecule type" value="Genomic_DNA"/>
</dbReference>
<keyword evidence="1" id="KW-0812">Transmembrane</keyword>
<keyword evidence="1" id="KW-1133">Transmembrane helix</keyword>
<dbReference type="AlphaFoldDB" id="A0A255XUZ7"/>
<evidence type="ECO:0000313" key="3">
    <source>
        <dbReference type="Proteomes" id="UP000216361"/>
    </source>
</evidence>
<sequence>MAIGTLPTNANYTVSAVSDDNGETWQYDGAGSLLPFAGGIHRLIFNAGLFIAVGVYGVATSPNGRTWTNQTASLPYAPSPANGYFAALAFGGFALMPYRTHSVHGVGAGPWYAKPLPVAENWAEMLGFGTGTVLLISQGGGNGSTVLRWQISPADYETMPSIPAPIWRGATG</sequence>
<dbReference type="CDD" id="cd15482">
    <property type="entry name" value="Sialidase_non-viral"/>
    <property type="match status" value="1"/>
</dbReference>
<gene>
    <name evidence="2" type="ORF">CHR90_05920</name>
</gene>
<comment type="caution">
    <text evidence="2">The sequence shown here is derived from an EMBL/GenBank/DDBJ whole genome shotgun (WGS) entry which is preliminary data.</text>
</comment>
<feature type="transmembrane region" description="Helical" evidence="1">
    <location>
        <begin position="43"/>
        <end position="61"/>
    </location>
</feature>
<keyword evidence="3" id="KW-1185">Reference proteome</keyword>
<feature type="non-terminal residue" evidence="2">
    <location>
        <position position="172"/>
    </location>
</feature>
<evidence type="ECO:0000313" key="2">
    <source>
        <dbReference type="EMBL" id="OYQ20245.1"/>
    </source>
</evidence>
<dbReference type="RefSeq" id="WP_141210887.1">
    <property type="nucleotide sequence ID" value="NZ_NOXS01000029.1"/>
</dbReference>
<dbReference type="InterPro" id="IPR036278">
    <property type="entry name" value="Sialidase_sf"/>
</dbReference>
<protein>
    <submittedName>
        <fullName evidence="2">Uncharacterized protein</fullName>
    </submittedName>
</protein>
<evidence type="ECO:0000256" key="1">
    <source>
        <dbReference type="SAM" id="Phobius"/>
    </source>
</evidence>
<dbReference type="SUPFAM" id="SSF50939">
    <property type="entry name" value="Sialidases"/>
    <property type="match status" value="1"/>
</dbReference>
<proteinExistence type="predicted"/>
<name>A0A255XUZ7_9PROT</name>